<proteinExistence type="predicted"/>
<evidence type="ECO:0000313" key="2">
    <source>
        <dbReference type="WBParaSite" id="PEQ_0000029801-mRNA-1"/>
    </source>
</evidence>
<reference evidence="2" key="1">
    <citation type="submission" date="2022-11" db="UniProtKB">
        <authorList>
            <consortium name="WormBaseParasite"/>
        </authorList>
    </citation>
    <scope>IDENTIFICATION</scope>
</reference>
<dbReference type="AlphaFoldDB" id="A0A914RF29"/>
<dbReference type="Proteomes" id="UP000887564">
    <property type="component" value="Unplaced"/>
</dbReference>
<organism evidence="1 2">
    <name type="scientific">Parascaris equorum</name>
    <name type="common">Equine roundworm</name>
    <dbReference type="NCBI Taxonomy" id="6256"/>
    <lineage>
        <taxon>Eukaryota</taxon>
        <taxon>Metazoa</taxon>
        <taxon>Ecdysozoa</taxon>
        <taxon>Nematoda</taxon>
        <taxon>Chromadorea</taxon>
        <taxon>Rhabditida</taxon>
        <taxon>Spirurina</taxon>
        <taxon>Ascaridomorpha</taxon>
        <taxon>Ascaridoidea</taxon>
        <taxon>Ascarididae</taxon>
        <taxon>Parascaris</taxon>
    </lineage>
</organism>
<protein>
    <submittedName>
        <fullName evidence="2">Uncharacterized protein</fullName>
    </submittedName>
</protein>
<dbReference type="WBParaSite" id="PEQ_0000029801-mRNA-1">
    <property type="protein sequence ID" value="PEQ_0000029801-mRNA-1"/>
    <property type="gene ID" value="PEQ_0000029801"/>
</dbReference>
<name>A0A914RF29_PAREQ</name>
<keyword evidence="1" id="KW-1185">Reference proteome</keyword>
<evidence type="ECO:0000313" key="1">
    <source>
        <dbReference type="Proteomes" id="UP000887564"/>
    </source>
</evidence>
<sequence>MTHSNTSDQSCRSIGDCRSYSYVAALSTSERPIPWTTLERLARIIPRVVYVFGEAVEYPVSDITCTYLNDFNLSYLRWADRLASDVLLGLDEDRRRDPSLEVCINRIQQDFCRKKDTEVYFECLGRQSERSGSNPS</sequence>
<accession>A0A914RF29</accession>